<accession>A0A918EW67</accession>
<keyword evidence="3" id="KW-1185">Reference proteome</keyword>
<comment type="caution">
    <text evidence="2">The sequence shown here is derived from an EMBL/GenBank/DDBJ whole genome shotgun (WGS) entry which is preliminary data.</text>
</comment>
<reference evidence="2" key="1">
    <citation type="journal article" date="2014" name="Int. J. Syst. Evol. Microbiol.">
        <title>Complete genome sequence of Corynebacterium casei LMG S-19264T (=DSM 44701T), isolated from a smear-ripened cheese.</title>
        <authorList>
            <consortium name="US DOE Joint Genome Institute (JGI-PGF)"/>
            <person name="Walter F."/>
            <person name="Albersmeier A."/>
            <person name="Kalinowski J."/>
            <person name="Ruckert C."/>
        </authorList>
    </citation>
    <scope>NUCLEOTIDE SEQUENCE</scope>
    <source>
        <strain evidence="2">JCM 3131</strain>
    </source>
</reference>
<protein>
    <submittedName>
        <fullName evidence="2">Uncharacterized protein</fullName>
    </submittedName>
</protein>
<organism evidence="2 3">
    <name type="scientific">Streptomyces ruber</name>
    <dbReference type="NCBI Taxonomy" id="83378"/>
    <lineage>
        <taxon>Bacteria</taxon>
        <taxon>Bacillati</taxon>
        <taxon>Actinomycetota</taxon>
        <taxon>Actinomycetes</taxon>
        <taxon>Kitasatosporales</taxon>
        <taxon>Streptomycetaceae</taxon>
        <taxon>Streptomyces</taxon>
    </lineage>
</organism>
<dbReference type="EMBL" id="BMQK01000018">
    <property type="protein sequence ID" value="GGQ81013.1"/>
    <property type="molecule type" value="Genomic_DNA"/>
</dbReference>
<gene>
    <name evidence="2" type="ORF">GCM10010145_58430</name>
</gene>
<evidence type="ECO:0000313" key="2">
    <source>
        <dbReference type="EMBL" id="GGQ81013.1"/>
    </source>
</evidence>
<dbReference type="Proteomes" id="UP000620156">
    <property type="component" value="Unassembled WGS sequence"/>
</dbReference>
<dbReference type="RefSeq" id="WP_189219897.1">
    <property type="nucleotide sequence ID" value="NZ_BMQK01000018.1"/>
</dbReference>
<reference evidence="2" key="2">
    <citation type="submission" date="2020-09" db="EMBL/GenBank/DDBJ databases">
        <authorList>
            <person name="Sun Q."/>
            <person name="Ohkuma M."/>
        </authorList>
    </citation>
    <scope>NUCLEOTIDE SEQUENCE</scope>
    <source>
        <strain evidence="2">JCM 3131</strain>
    </source>
</reference>
<evidence type="ECO:0000256" key="1">
    <source>
        <dbReference type="SAM" id="MobiDB-lite"/>
    </source>
</evidence>
<sequence>MAPPGRAGQGDRPGRPGTAGKQELARIREEAAGLRRAGGIPEAASVLSGGRSRPGACATSSC</sequence>
<name>A0A918EW67_9ACTN</name>
<evidence type="ECO:0000313" key="3">
    <source>
        <dbReference type="Proteomes" id="UP000620156"/>
    </source>
</evidence>
<feature type="region of interest" description="Disordered" evidence="1">
    <location>
        <begin position="1"/>
        <end position="23"/>
    </location>
</feature>
<dbReference type="AlphaFoldDB" id="A0A918EW67"/>
<proteinExistence type="predicted"/>